<evidence type="ECO:0000256" key="5">
    <source>
        <dbReference type="ARBA" id="ARBA00022989"/>
    </source>
</evidence>
<keyword evidence="8" id="KW-1015">Disulfide bond</keyword>
<dbReference type="InterPro" id="IPR000276">
    <property type="entry name" value="GPCR_Rhodpsn"/>
</dbReference>
<dbReference type="Pfam" id="PF00001">
    <property type="entry name" value="7tm_1"/>
    <property type="match status" value="1"/>
</dbReference>
<keyword evidence="5 12" id="KW-1133">Transmembrane helix</keyword>
<feature type="transmembrane region" description="Helical" evidence="12">
    <location>
        <begin position="27"/>
        <end position="49"/>
    </location>
</feature>
<keyword evidence="3" id="KW-1003">Cell membrane</keyword>
<evidence type="ECO:0000256" key="12">
    <source>
        <dbReference type="SAM" id="Phobius"/>
    </source>
</evidence>
<evidence type="ECO:0000256" key="6">
    <source>
        <dbReference type="ARBA" id="ARBA00023040"/>
    </source>
</evidence>
<dbReference type="Gene3D" id="1.20.1070.10">
    <property type="entry name" value="Rhodopsin 7-helix transmembrane proteins"/>
    <property type="match status" value="1"/>
</dbReference>
<evidence type="ECO:0000256" key="7">
    <source>
        <dbReference type="ARBA" id="ARBA00023136"/>
    </source>
</evidence>
<evidence type="ECO:0000256" key="3">
    <source>
        <dbReference type="ARBA" id="ARBA00022475"/>
    </source>
</evidence>
<dbReference type="PRINTS" id="PR00237">
    <property type="entry name" value="GPCRRHODOPSN"/>
</dbReference>
<keyword evidence="6" id="KW-0297">G-protein coupled receptor</keyword>
<keyword evidence="9" id="KW-0675">Receptor</keyword>
<evidence type="ECO:0000256" key="11">
    <source>
        <dbReference type="ARBA" id="ARBA00023224"/>
    </source>
</evidence>
<comment type="subcellular location">
    <subcellularLocation>
        <location evidence="1">Cell membrane</location>
        <topology evidence="1">Multi-pass membrane protein</topology>
    </subcellularLocation>
</comment>
<dbReference type="PROSITE" id="PS50262">
    <property type="entry name" value="G_PROTEIN_RECEP_F1_2"/>
    <property type="match status" value="1"/>
</dbReference>
<sequence>MRLWQVSNGGVRMSAESRSGRKRVTRLVVVVVVAFASLWFPIQTILLLRSFGWDTTTPFTVMLQIISQILAYTSSCINPLLYAFLSDNFRKAFDKVSIIIFSTLLYSIQYIQFYFLLQ</sequence>
<reference evidence="14" key="2">
    <citation type="submission" date="2015-06" db="UniProtKB">
        <authorList>
            <consortium name="EnsemblMetazoa"/>
        </authorList>
    </citation>
    <scope>IDENTIFICATION</scope>
</reference>
<dbReference type="PANTHER" id="PTHR45695:SF23">
    <property type="entry name" value="GALANIN-LIKE G-PROTEIN COUPLED RECEPTOR NPR-9"/>
    <property type="match status" value="1"/>
</dbReference>
<evidence type="ECO:0000313" key="14">
    <source>
        <dbReference type="EnsemblMetazoa" id="MESCA004796-PA"/>
    </source>
</evidence>
<organism evidence="14 15">
    <name type="scientific">Megaselia scalaris</name>
    <name type="common">Humpbacked fly</name>
    <name type="synonym">Phora scalaris</name>
    <dbReference type="NCBI Taxonomy" id="36166"/>
    <lineage>
        <taxon>Eukaryota</taxon>
        <taxon>Metazoa</taxon>
        <taxon>Ecdysozoa</taxon>
        <taxon>Arthropoda</taxon>
        <taxon>Hexapoda</taxon>
        <taxon>Insecta</taxon>
        <taxon>Pterygota</taxon>
        <taxon>Neoptera</taxon>
        <taxon>Endopterygota</taxon>
        <taxon>Diptera</taxon>
        <taxon>Brachycera</taxon>
        <taxon>Muscomorpha</taxon>
        <taxon>Platypezoidea</taxon>
        <taxon>Phoridae</taxon>
        <taxon>Megaseliini</taxon>
        <taxon>Megaselia</taxon>
    </lineage>
</organism>
<dbReference type="PANTHER" id="PTHR45695">
    <property type="entry name" value="LEUCOKININ RECEPTOR-RELATED"/>
    <property type="match status" value="1"/>
</dbReference>
<keyword evidence="11" id="KW-0807">Transducer</keyword>
<comment type="similarity">
    <text evidence="2">Belongs to the G-protein coupled receptor 1 family.</text>
</comment>
<evidence type="ECO:0000256" key="4">
    <source>
        <dbReference type="ARBA" id="ARBA00022692"/>
    </source>
</evidence>
<dbReference type="Proteomes" id="UP000015102">
    <property type="component" value="Unassembled WGS sequence"/>
</dbReference>
<evidence type="ECO:0000256" key="10">
    <source>
        <dbReference type="ARBA" id="ARBA00023180"/>
    </source>
</evidence>
<name>T1GMM0_MEGSC</name>
<dbReference type="GO" id="GO:0004930">
    <property type="term" value="F:G protein-coupled receptor activity"/>
    <property type="evidence" value="ECO:0007669"/>
    <property type="project" value="UniProtKB-KW"/>
</dbReference>
<proteinExistence type="inferred from homology"/>
<dbReference type="GO" id="GO:0005886">
    <property type="term" value="C:plasma membrane"/>
    <property type="evidence" value="ECO:0007669"/>
    <property type="project" value="UniProtKB-SubCell"/>
</dbReference>
<dbReference type="EMBL" id="CAQQ02052730">
    <property type="status" value="NOT_ANNOTATED_CDS"/>
    <property type="molecule type" value="Genomic_DNA"/>
</dbReference>
<protein>
    <recommendedName>
        <fullName evidence="13">G-protein coupled receptors family 1 profile domain-containing protein</fullName>
    </recommendedName>
</protein>
<keyword evidence="4 12" id="KW-0812">Transmembrane</keyword>
<reference evidence="15" key="1">
    <citation type="submission" date="2013-02" db="EMBL/GenBank/DDBJ databases">
        <authorList>
            <person name="Hughes D."/>
        </authorList>
    </citation>
    <scope>NUCLEOTIDE SEQUENCE</scope>
    <source>
        <strain>Durham</strain>
        <strain evidence="15">NC isolate 2 -- Noor lab</strain>
    </source>
</reference>
<accession>T1GMM0</accession>
<dbReference type="OMA" id="HQANGRY"/>
<dbReference type="InterPro" id="IPR017452">
    <property type="entry name" value="GPCR_Rhodpsn_7TM"/>
</dbReference>
<dbReference type="SUPFAM" id="SSF81321">
    <property type="entry name" value="Family A G protein-coupled receptor-like"/>
    <property type="match status" value="1"/>
</dbReference>
<dbReference type="HOGENOM" id="CLU_2078922_0_0_1"/>
<evidence type="ECO:0000256" key="9">
    <source>
        <dbReference type="ARBA" id="ARBA00023170"/>
    </source>
</evidence>
<feature type="domain" description="G-protein coupled receptors family 1 profile" evidence="13">
    <location>
        <begin position="1"/>
        <end position="82"/>
    </location>
</feature>
<evidence type="ECO:0000256" key="1">
    <source>
        <dbReference type="ARBA" id="ARBA00004651"/>
    </source>
</evidence>
<evidence type="ECO:0000256" key="2">
    <source>
        <dbReference type="ARBA" id="ARBA00010663"/>
    </source>
</evidence>
<feature type="transmembrane region" description="Helical" evidence="12">
    <location>
        <begin position="61"/>
        <end position="84"/>
    </location>
</feature>
<dbReference type="AlphaFoldDB" id="T1GMM0"/>
<keyword evidence="15" id="KW-1185">Reference proteome</keyword>
<evidence type="ECO:0000313" key="15">
    <source>
        <dbReference type="Proteomes" id="UP000015102"/>
    </source>
</evidence>
<evidence type="ECO:0000259" key="13">
    <source>
        <dbReference type="PROSITE" id="PS50262"/>
    </source>
</evidence>
<dbReference type="EnsemblMetazoa" id="MESCA004796-RA">
    <property type="protein sequence ID" value="MESCA004796-PA"/>
    <property type="gene ID" value="MESCA004796"/>
</dbReference>
<keyword evidence="10" id="KW-0325">Glycoprotein</keyword>
<feature type="transmembrane region" description="Helical" evidence="12">
    <location>
        <begin position="96"/>
        <end position="117"/>
    </location>
</feature>
<keyword evidence="7 12" id="KW-0472">Membrane</keyword>
<evidence type="ECO:0000256" key="8">
    <source>
        <dbReference type="ARBA" id="ARBA00023157"/>
    </source>
</evidence>
<dbReference type="STRING" id="36166.T1GMM0"/>